<gene>
    <name evidence="2" type="ORF">CDAR_266411</name>
</gene>
<feature type="region of interest" description="Disordered" evidence="1">
    <location>
        <begin position="72"/>
        <end position="115"/>
    </location>
</feature>
<organism evidence="2 3">
    <name type="scientific">Caerostris darwini</name>
    <dbReference type="NCBI Taxonomy" id="1538125"/>
    <lineage>
        <taxon>Eukaryota</taxon>
        <taxon>Metazoa</taxon>
        <taxon>Ecdysozoa</taxon>
        <taxon>Arthropoda</taxon>
        <taxon>Chelicerata</taxon>
        <taxon>Arachnida</taxon>
        <taxon>Araneae</taxon>
        <taxon>Araneomorphae</taxon>
        <taxon>Entelegynae</taxon>
        <taxon>Araneoidea</taxon>
        <taxon>Araneidae</taxon>
        <taxon>Caerostris</taxon>
    </lineage>
</organism>
<protein>
    <submittedName>
        <fullName evidence="2">Uncharacterized protein</fullName>
    </submittedName>
</protein>
<dbReference type="Proteomes" id="UP001054837">
    <property type="component" value="Unassembled WGS sequence"/>
</dbReference>
<dbReference type="AlphaFoldDB" id="A0AAV4Q5C7"/>
<dbReference type="EMBL" id="BPLQ01003809">
    <property type="protein sequence ID" value="GIY03392.1"/>
    <property type="molecule type" value="Genomic_DNA"/>
</dbReference>
<sequence length="150" mass="17115">MTAPEIQIRAFQPSPPPAPVAGMRQKMQPRRRLKVRCKQIPSDLLKLIWYNDESLSVSPSLFQPYGQQRILRRTPQRKPGPPLVPTGVAAHQKEKTANVDVNMSRKNRDHPGHPFAKKRVEWEGWNRKPEEVNDGVVGSLLQSVNAHSFR</sequence>
<evidence type="ECO:0000256" key="1">
    <source>
        <dbReference type="SAM" id="MobiDB-lite"/>
    </source>
</evidence>
<comment type="caution">
    <text evidence="2">The sequence shown here is derived from an EMBL/GenBank/DDBJ whole genome shotgun (WGS) entry which is preliminary data.</text>
</comment>
<accession>A0AAV4Q5C7</accession>
<reference evidence="2 3" key="1">
    <citation type="submission" date="2021-06" db="EMBL/GenBank/DDBJ databases">
        <title>Caerostris darwini draft genome.</title>
        <authorList>
            <person name="Kono N."/>
            <person name="Arakawa K."/>
        </authorList>
    </citation>
    <scope>NUCLEOTIDE SEQUENCE [LARGE SCALE GENOMIC DNA]</scope>
</reference>
<keyword evidence="3" id="KW-1185">Reference proteome</keyword>
<name>A0AAV4Q5C7_9ARAC</name>
<proteinExistence type="predicted"/>
<evidence type="ECO:0000313" key="3">
    <source>
        <dbReference type="Proteomes" id="UP001054837"/>
    </source>
</evidence>
<feature type="region of interest" description="Disordered" evidence="1">
    <location>
        <begin position="1"/>
        <end position="30"/>
    </location>
</feature>
<evidence type="ECO:0000313" key="2">
    <source>
        <dbReference type="EMBL" id="GIY03392.1"/>
    </source>
</evidence>